<name>A0A4R8EGY0_9BACT</name>
<protein>
    <submittedName>
        <fullName evidence="1">Uncharacterized protein</fullName>
    </submittedName>
</protein>
<accession>A0A4R8EGY0</accession>
<organism evidence="1 2">
    <name type="scientific">Petrotoga sibirica</name>
    <dbReference type="NCBI Taxonomy" id="156202"/>
    <lineage>
        <taxon>Bacteria</taxon>
        <taxon>Thermotogati</taxon>
        <taxon>Thermotogota</taxon>
        <taxon>Thermotogae</taxon>
        <taxon>Petrotogales</taxon>
        <taxon>Petrotogaceae</taxon>
        <taxon>Petrotoga</taxon>
    </lineage>
</organism>
<dbReference type="Proteomes" id="UP000294817">
    <property type="component" value="Unassembled WGS sequence"/>
</dbReference>
<dbReference type="AlphaFoldDB" id="A0A4R8EGY0"/>
<gene>
    <name evidence="1" type="ORF">C8D74_11658</name>
</gene>
<dbReference type="RefSeq" id="WP_158248429.1">
    <property type="nucleotide sequence ID" value="NZ_SODZ01000016.1"/>
</dbReference>
<sequence length="56" mass="6508">MLAKKEVYLSGWGDMCCRSHRAVFNQSDFNEFETEILEALARIETEPSEIVLKNEE</sequence>
<evidence type="ECO:0000313" key="2">
    <source>
        <dbReference type="Proteomes" id="UP000294817"/>
    </source>
</evidence>
<proteinExistence type="predicted"/>
<reference evidence="1 2" key="1">
    <citation type="submission" date="2019-03" db="EMBL/GenBank/DDBJ databases">
        <title>Genomic Encyclopedia of Type Strains, Phase IV (KMG-IV): sequencing the most valuable type-strain genomes for metagenomic binning, comparative biology and taxonomic classification.</title>
        <authorList>
            <person name="Goeker M."/>
        </authorList>
    </citation>
    <scope>NUCLEOTIDE SEQUENCE [LARGE SCALE GENOMIC DNA]</scope>
    <source>
        <strain evidence="1 2">DSM 13575</strain>
    </source>
</reference>
<comment type="caution">
    <text evidence="1">The sequence shown here is derived from an EMBL/GenBank/DDBJ whole genome shotgun (WGS) entry which is preliminary data.</text>
</comment>
<evidence type="ECO:0000313" key="1">
    <source>
        <dbReference type="EMBL" id="TDX11154.1"/>
    </source>
</evidence>
<dbReference type="EMBL" id="SODZ01000016">
    <property type="protein sequence ID" value="TDX11154.1"/>
    <property type="molecule type" value="Genomic_DNA"/>
</dbReference>
<keyword evidence="2" id="KW-1185">Reference proteome</keyword>